<reference evidence="5 6" key="1">
    <citation type="submission" date="2024-09" db="EMBL/GenBank/DDBJ databases">
        <title>T2T genomes of carrot and Alternaria dauci and their utility for understanding host-pathogen interaction during carrot leaf blight disease.</title>
        <authorList>
            <person name="Liu W."/>
            <person name="Xu S."/>
            <person name="Ou C."/>
            <person name="Liu X."/>
            <person name="Zhuang F."/>
            <person name="Deng X.W."/>
        </authorList>
    </citation>
    <scope>NUCLEOTIDE SEQUENCE [LARGE SCALE GENOMIC DNA]</scope>
    <source>
        <strain evidence="5 6">A2016</strain>
    </source>
</reference>
<comment type="caution">
    <text evidence="5">The sequence shown here is derived from an EMBL/GenBank/DDBJ whole genome shotgun (WGS) entry which is preliminary data.</text>
</comment>
<comment type="subcellular location">
    <subcellularLocation>
        <location evidence="1">Nucleus</location>
    </subcellularLocation>
</comment>
<keyword evidence="2" id="KW-0539">Nucleus</keyword>
<organism evidence="5 6">
    <name type="scientific">Alternaria dauci</name>
    <dbReference type="NCBI Taxonomy" id="48095"/>
    <lineage>
        <taxon>Eukaryota</taxon>
        <taxon>Fungi</taxon>
        <taxon>Dikarya</taxon>
        <taxon>Ascomycota</taxon>
        <taxon>Pezizomycotina</taxon>
        <taxon>Dothideomycetes</taxon>
        <taxon>Pleosporomycetidae</taxon>
        <taxon>Pleosporales</taxon>
        <taxon>Pleosporineae</taxon>
        <taxon>Pleosporaceae</taxon>
        <taxon>Alternaria</taxon>
        <taxon>Alternaria sect. Porri</taxon>
    </lineage>
</organism>
<protein>
    <recommendedName>
        <fullName evidence="4">Chromodomain-helicase-DNA-binding protein 1-like C-terminal domain-containing protein</fullName>
    </recommendedName>
</protein>
<feature type="region of interest" description="Disordered" evidence="3">
    <location>
        <begin position="53"/>
        <end position="76"/>
    </location>
</feature>
<accession>A0ABR3UT05</accession>
<dbReference type="Proteomes" id="UP001578633">
    <property type="component" value="Chromosome 2"/>
</dbReference>
<evidence type="ECO:0000256" key="3">
    <source>
        <dbReference type="SAM" id="MobiDB-lite"/>
    </source>
</evidence>
<evidence type="ECO:0000313" key="5">
    <source>
        <dbReference type="EMBL" id="KAL1798944.1"/>
    </source>
</evidence>
<evidence type="ECO:0000259" key="4">
    <source>
        <dbReference type="Pfam" id="PF13907"/>
    </source>
</evidence>
<feature type="domain" description="Chromodomain-helicase-DNA-binding protein 1-like C-terminal" evidence="4">
    <location>
        <begin position="75"/>
        <end position="168"/>
    </location>
</feature>
<dbReference type="Pfam" id="PF13907">
    <property type="entry name" value="CHD1-like_C"/>
    <property type="match status" value="1"/>
</dbReference>
<name>A0ABR3UT05_9PLEO</name>
<gene>
    <name evidence="5" type="ORF">ACET3X_002981</name>
</gene>
<dbReference type="GeneID" id="96083303"/>
<dbReference type="InterPro" id="IPR025260">
    <property type="entry name" value="CHD1-like_C"/>
</dbReference>
<evidence type="ECO:0000256" key="2">
    <source>
        <dbReference type="ARBA" id="ARBA00023242"/>
    </source>
</evidence>
<evidence type="ECO:0000313" key="6">
    <source>
        <dbReference type="Proteomes" id="UP001578633"/>
    </source>
</evidence>
<feature type="region of interest" description="Disordered" evidence="3">
    <location>
        <begin position="193"/>
        <end position="257"/>
    </location>
</feature>
<proteinExistence type="predicted"/>
<dbReference type="EMBL" id="JBHGVX010000002">
    <property type="protein sequence ID" value="KAL1798944.1"/>
    <property type="molecule type" value="Genomic_DNA"/>
</dbReference>
<sequence>MDHTDSPAIAESPVIHSPSLPAVIPNPDPMQSVLQSLRLSSLFRSINRFLPPTDADRRRAQMASQAREGAHTSPSDILAPILKDLQELKALTPENLPLQNPSSDTRSHAQALKEKLLPIGEFITNYLDGVPEADRGSLELRTCRYIADGYWPLPVENYTYLKVQEIYRNARYKKAQRAFRAALVELSQLHQASPDYGSSGNPAPEVAADQDAPPVNSSSVGSATTSGPMFGQDTLCLNTAAQRPDVPSNTEEKDLKR</sequence>
<dbReference type="RefSeq" id="XP_069309528.1">
    <property type="nucleotide sequence ID" value="XM_069449783.1"/>
</dbReference>
<keyword evidence="6" id="KW-1185">Reference proteome</keyword>
<feature type="compositionally biased region" description="Polar residues" evidence="3">
    <location>
        <begin position="215"/>
        <end position="227"/>
    </location>
</feature>
<evidence type="ECO:0000256" key="1">
    <source>
        <dbReference type="ARBA" id="ARBA00004123"/>
    </source>
</evidence>